<dbReference type="KEGG" id="taa:NMY3_01076"/>
<keyword evidence="2" id="KW-1185">Reference proteome</keyword>
<organism evidence="1 2">
    <name type="scientific">Candidatus Nitrosocosmicus oleophilus</name>
    <dbReference type="NCBI Taxonomy" id="1353260"/>
    <lineage>
        <taxon>Archaea</taxon>
        <taxon>Nitrososphaerota</taxon>
        <taxon>Nitrososphaeria</taxon>
        <taxon>Nitrososphaerales</taxon>
        <taxon>Nitrososphaeraceae</taxon>
        <taxon>Candidatus Nitrosocosmicus</taxon>
    </lineage>
</organism>
<gene>
    <name evidence="1" type="ORF">NMY3_01076</name>
</gene>
<accession>A0A654LYE1</accession>
<protein>
    <submittedName>
        <fullName evidence="1">Uncharacterized protein</fullName>
    </submittedName>
</protein>
<dbReference type="EMBL" id="CP012850">
    <property type="protein sequence ID" value="ALI35281.1"/>
    <property type="molecule type" value="Genomic_DNA"/>
</dbReference>
<evidence type="ECO:0000313" key="1">
    <source>
        <dbReference type="EMBL" id="ALI35281.1"/>
    </source>
</evidence>
<evidence type="ECO:0000313" key="2">
    <source>
        <dbReference type="Proteomes" id="UP000058925"/>
    </source>
</evidence>
<name>A0A654LYE1_9ARCH</name>
<reference evidence="2" key="1">
    <citation type="submission" date="2015-10" db="EMBL/GenBank/DDBJ databases">
        <title>Niche specialization of a soil ammonia-oxidizing archaeon, Candidatus Nitrosocosmicus oleophilus.</title>
        <authorList>
            <person name="Jung M.-Y."/>
            <person name="Rhee S.-K."/>
        </authorList>
    </citation>
    <scope>NUCLEOTIDE SEQUENCE [LARGE SCALE GENOMIC DNA]</scope>
    <source>
        <strain evidence="2">MY3</strain>
    </source>
</reference>
<dbReference type="Proteomes" id="UP000058925">
    <property type="component" value="Chromosome"/>
</dbReference>
<dbReference type="AlphaFoldDB" id="A0A654LYE1"/>
<proteinExistence type="predicted"/>
<sequence>MHVQTLKPTKSTFYLNPQSFTVHNILILSNEYLVKLP</sequence>